<feature type="chain" id="PRO_5045259264" evidence="1">
    <location>
        <begin position="20"/>
        <end position="301"/>
    </location>
</feature>
<comment type="caution">
    <text evidence="2">The sequence shown here is derived from an EMBL/GenBank/DDBJ whole genome shotgun (WGS) entry which is preliminary data.</text>
</comment>
<dbReference type="EMBL" id="JBHRYQ010000001">
    <property type="protein sequence ID" value="MFC3812422.1"/>
    <property type="molecule type" value="Genomic_DNA"/>
</dbReference>
<gene>
    <name evidence="2" type="ORF">ACFOOI_17310</name>
</gene>
<dbReference type="Proteomes" id="UP001595616">
    <property type="component" value="Unassembled WGS sequence"/>
</dbReference>
<evidence type="ECO:0000256" key="1">
    <source>
        <dbReference type="SAM" id="SignalP"/>
    </source>
</evidence>
<dbReference type="InterPro" id="IPR025737">
    <property type="entry name" value="FApF"/>
</dbReference>
<keyword evidence="1" id="KW-0732">Signal</keyword>
<evidence type="ECO:0000313" key="3">
    <source>
        <dbReference type="Proteomes" id="UP001595616"/>
    </source>
</evidence>
<dbReference type="RefSeq" id="WP_379839296.1">
    <property type="nucleotide sequence ID" value="NZ_JBHRYQ010000001.1"/>
</dbReference>
<sequence>MKFKLIIILFIISISQAFGCDVCGCGNGASFFGILPQSHFRFGGVRFTSKNFESHISSKNLKATEHFQTIEPWIRLYPLPKTQLIVTTPYHFNSQTLLYDMSKKSISGIGDVNALMHYNILNTFFDSTAHTFDHVLLLGGGIKLPTGAYDYSQDASTVSNANFQKGTGSVDYVLNAIYTIRKGTNGLNLDLYYKINGENKNKFRFGNKSRILASAFKQITIKDLSFMPNLGALAENSKSDFKNKEAISLSGGYTLNGVLGSEVYYKRIVAGVNYQVPISQKLSDGELKLKNTFSGHLTFLF</sequence>
<protein>
    <submittedName>
        <fullName evidence="2">Transporter</fullName>
    </submittedName>
</protein>
<feature type="signal peptide" evidence="1">
    <location>
        <begin position="1"/>
        <end position="19"/>
    </location>
</feature>
<name>A0ABV7Z272_9BACT</name>
<accession>A0ABV7Z272</accession>
<keyword evidence="3" id="KW-1185">Reference proteome</keyword>
<evidence type="ECO:0000313" key="2">
    <source>
        <dbReference type="EMBL" id="MFC3812422.1"/>
    </source>
</evidence>
<proteinExistence type="predicted"/>
<reference evidence="3" key="1">
    <citation type="journal article" date="2019" name="Int. J. Syst. Evol. Microbiol.">
        <title>The Global Catalogue of Microorganisms (GCM) 10K type strain sequencing project: providing services to taxonomists for standard genome sequencing and annotation.</title>
        <authorList>
            <consortium name="The Broad Institute Genomics Platform"/>
            <consortium name="The Broad Institute Genome Sequencing Center for Infectious Disease"/>
            <person name="Wu L."/>
            <person name="Ma J."/>
        </authorList>
    </citation>
    <scope>NUCLEOTIDE SEQUENCE [LARGE SCALE GENOMIC DNA]</scope>
    <source>
        <strain evidence="3">CECT 7956</strain>
    </source>
</reference>
<dbReference type="Pfam" id="PF13557">
    <property type="entry name" value="Phenol_MetA_deg"/>
    <property type="match status" value="1"/>
</dbReference>
<organism evidence="2 3">
    <name type="scientific">Lacihabitans lacunae</name>
    <dbReference type="NCBI Taxonomy" id="1028214"/>
    <lineage>
        <taxon>Bacteria</taxon>
        <taxon>Pseudomonadati</taxon>
        <taxon>Bacteroidota</taxon>
        <taxon>Cytophagia</taxon>
        <taxon>Cytophagales</taxon>
        <taxon>Leadbetterellaceae</taxon>
        <taxon>Lacihabitans</taxon>
    </lineage>
</organism>